<dbReference type="EMBL" id="BAABHO010000009">
    <property type="protein sequence ID" value="GAA4783125.1"/>
    <property type="molecule type" value="Genomic_DNA"/>
</dbReference>
<keyword evidence="7" id="KW-1185">Reference proteome</keyword>
<keyword evidence="3" id="KW-0274">FAD</keyword>
<dbReference type="InterPro" id="IPR002938">
    <property type="entry name" value="FAD-bd"/>
</dbReference>
<feature type="region of interest" description="Disordered" evidence="4">
    <location>
        <begin position="501"/>
        <end position="533"/>
    </location>
</feature>
<dbReference type="Gene3D" id="3.50.50.60">
    <property type="entry name" value="FAD/NAD(P)-binding domain"/>
    <property type="match status" value="1"/>
</dbReference>
<evidence type="ECO:0000313" key="7">
    <source>
        <dbReference type="Proteomes" id="UP001500928"/>
    </source>
</evidence>
<sequence length="533" mass="57089">MPADVLVVGAGPVGLALALHAHGHGAGVRIVDRRTGPRPSRALVVHPRTLEQLRPLGVLDALRRRALDEPRAIVHLGHRTVRVRLDELAVGDRPVDRPWLIRQQDVEDVLARALVRDGVRVERGTSLEDLASERPGACALLRHRGGAERVAVRWVAGCDGAESTVRTLAGIPVASRAYRQQVLLADVDLVPEPGGHLEPGAAHVTAARRGLLFVFALGEHAPWRVLATRDGADPGLEGPPDRDELQQVLDASGFRVRVERVAWSDRLRLTRRLARHYRRGPVLLAGDAAHSHSPAAAQGMNLGLQDAAALGWRLALAGSATEPEVLLGSYEDERRPVARASIALTDLVFWAESSPGGAAGLLRGVVAPLAAPLVPAVLRRRALTAPARRLLAGLGVDHRGSALSVDDLPRHRGFRPGDRLPDAPVLADRGPVRLHDLTARPGVHVLLARNARGLPYPVGPRVHVHRLRDRPGTTIIAVRPDGYIGHRGTDPAHLEDWLAAVGALDPSPGPRGRPIAGPRPSRGDGGPGSRDRR</sequence>
<proteinExistence type="predicted"/>
<evidence type="ECO:0000256" key="2">
    <source>
        <dbReference type="ARBA" id="ARBA00022630"/>
    </source>
</evidence>
<evidence type="ECO:0000256" key="1">
    <source>
        <dbReference type="ARBA" id="ARBA00001974"/>
    </source>
</evidence>
<dbReference type="Gene3D" id="3.40.30.120">
    <property type="match status" value="1"/>
</dbReference>
<dbReference type="Proteomes" id="UP001500928">
    <property type="component" value="Unassembled WGS sequence"/>
</dbReference>
<dbReference type="Gene3D" id="3.30.70.2450">
    <property type="match status" value="1"/>
</dbReference>
<evidence type="ECO:0000256" key="4">
    <source>
        <dbReference type="SAM" id="MobiDB-lite"/>
    </source>
</evidence>
<feature type="compositionally biased region" description="Low complexity" evidence="4">
    <location>
        <begin position="510"/>
        <end position="520"/>
    </location>
</feature>
<organism evidence="6 7">
    <name type="scientific">Actinomycetospora chlora</name>
    <dbReference type="NCBI Taxonomy" id="663608"/>
    <lineage>
        <taxon>Bacteria</taxon>
        <taxon>Bacillati</taxon>
        <taxon>Actinomycetota</taxon>
        <taxon>Actinomycetes</taxon>
        <taxon>Pseudonocardiales</taxon>
        <taxon>Pseudonocardiaceae</taxon>
        <taxon>Actinomycetospora</taxon>
    </lineage>
</organism>
<dbReference type="SUPFAM" id="SSF51905">
    <property type="entry name" value="FAD/NAD(P)-binding domain"/>
    <property type="match status" value="1"/>
</dbReference>
<comment type="cofactor">
    <cofactor evidence="1">
        <name>FAD</name>
        <dbReference type="ChEBI" id="CHEBI:57692"/>
    </cofactor>
</comment>
<feature type="compositionally biased region" description="Gly residues" evidence="4">
    <location>
        <begin position="523"/>
        <end position="533"/>
    </location>
</feature>
<evidence type="ECO:0000313" key="6">
    <source>
        <dbReference type="EMBL" id="GAA4783125.1"/>
    </source>
</evidence>
<name>A0ABP9AP60_9PSEU</name>
<dbReference type="PANTHER" id="PTHR43004:SF19">
    <property type="entry name" value="BINDING MONOOXYGENASE, PUTATIVE (JCVI)-RELATED"/>
    <property type="match status" value="1"/>
</dbReference>
<evidence type="ECO:0000259" key="5">
    <source>
        <dbReference type="Pfam" id="PF01494"/>
    </source>
</evidence>
<dbReference type="PRINTS" id="PR00420">
    <property type="entry name" value="RNGMNOXGNASE"/>
</dbReference>
<protein>
    <submittedName>
        <fullName evidence="6">FAD-dependent oxidoreductase</fullName>
    </submittedName>
</protein>
<accession>A0ABP9AP60</accession>
<keyword evidence="2" id="KW-0285">Flavoprotein</keyword>
<comment type="caution">
    <text evidence="6">The sequence shown here is derived from an EMBL/GenBank/DDBJ whole genome shotgun (WGS) entry which is preliminary data.</text>
</comment>
<gene>
    <name evidence="6" type="ORF">GCM10023200_15700</name>
</gene>
<evidence type="ECO:0000256" key="3">
    <source>
        <dbReference type="ARBA" id="ARBA00022827"/>
    </source>
</evidence>
<dbReference type="RefSeq" id="WP_345412686.1">
    <property type="nucleotide sequence ID" value="NZ_BAABHO010000009.1"/>
</dbReference>
<reference evidence="7" key="1">
    <citation type="journal article" date="2019" name="Int. J. Syst. Evol. Microbiol.">
        <title>The Global Catalogue of Microorganisms (GCM) 10K type strain sequencing project: providing services to taxonomists for standard genome sequencing and annotation.</title>
        <authorList>
            <consortium name="The Broad Institute Genomics Platform"/>
            <consortium name="The Broad Institute Genome Sequencing Center for Infectious Disease"/>
            <person name="Wu L."/>
            <person name="Ma J."/>
        </authorList>
    </citation>
    <scope>NUCLEOTIDE SEQUENCE [LARGE SCALE GENOMIC DNA]</scope>
    <source>
        <strain evidence="7">JCM 17979</strain>
    </source>
</reference>
<dbReference type="Pfam" id="PF01494">
    <property type="entry name" value="FAD_binding_3"/>
    <property type="match status" value="1"/>
</dbReference>
<feature type="domain" description="FAD-binding" evidence="5">
    <location>
        <begin position="3"/>
        <end position="342"/>
    </location>
</feature>
<dbReference type="InterPro" id="IPR036188">
    <property type="entry name" value="FAD/NAD-bd_sf"/>
</dbReference>
<dbReference type="InterPro" id="IPR050641">
    <property type="entry name" value="RIFMO-like"/>
</dbReference>
<dbReference type="PANTHER" id="PTHR43004">
    <property type="entry name" value="TRK SYSTEM POTASSIUM UPTAKE PROTEIN"/>
    <property type="match status" value="1"/>
</dbReference>